<feature type="compositionally biased region" description="Basic and acidic residues" evidence="10">
    <location>
        <begin position="541"/>
        <end position="550"/>
    </location>
</feature>
<feature type="compositionally biased region" description="Basic and acidic residues" evidence="10">
    <location>
        <begin position="980"/>
        <end position="991"/>
    </location>
</feature>
<reference evidence="12" key="1">
    <citation type="submission" date="2019-09" db="EMBL/GenBank/DDBJ databases">
        <title>Bird 10,000 Genomes (B10K) Project - Family phase.</title>
        <authorList>
            <person name="Zhang G."/>
        </authorList>
    </citation>
    <scope>NUCLEOTIDE SEQUENCE</scope>
    <source>
        <strain evidence="12">B10K-DU-025-06</strain>
        <tissue evidence="12">Mixed tissue sample</tissue>
    </source>
</reference>
<dbReference type="InterPro" id="IPR024811">
    <property type="entry name" value="ASX/ASX-like"/>
</dbReference>
<evidence type="ECO:0000256" key="2">
    <source>
        <dbReference type="ARBA" id="ARBA00006391"/>
    </source>
</evidence>
<dbReference type="GO" id="GO:0009887">
    <property type="term" value="P:animal organ morphogenesis"/>
    <property type="evidence" value="ECO:0007669"/>
    <property type="project" value="TreeGrafter"/>
</dbReference>
<evidence type="ECO:0000256" key="7">
    <source>
        <dbReference type="ARBA" id="ARBA00023015"/>
    </source>
</evidence>
<proteinExistence type="inferred from homology"/>
<organism evidence="12 13">
    <name type="scientific">Eolophus roseicapilla</name>
    <name type="common">Galah cockatoo</name>
    <name type="synonym">Cacatua roseicapilla</name>
    <dbReference type="NCBI Taxonomy" id="176039"/>
    <lineage>
        <taxon>Eukaryota</taxon>
        <taxon>Metazoa</taxon>
        <taxon>Chordata</taxon>
        <taxon>Craniata</taxon>
        <taxon>Vertebrata</taxon>
        <taxon>Euteleostomi</taxon>
        <taxon>Archelosauria</taxon>
        <taxon>Archosauria</taxon>
        <taxon>Dinosauria</taxon>
        <taxon>Saurischia</taxon>
        <taxon>Theropoda</taxon>
        <taxon>Coelurosauria</taxon>
        <taxon>Aves</taxon>
        <taxon>Neognathae</taxon>
        <taxon>Neoaves</taxon>
        <taxon>Telluraves</taxon>
        <taxon>Australaves</taxon>
        <taxon>Psittaciformes</taxon>
        <taxon>Cacatuidae</taxon>
        <taxon>Eolophus</taxon>
    </lineage>
</organism>
<evidence type="ECO:0000256" key="5">
    <source>
        <dbReference type="ARBA" id="ARBA00022771"/>
    </source>
</evidence>
<dbReference type="InterPro" id="IPR026905">
    <property type="entry name" value="ASX-like_PHD"/>
</dbReference>
<feature type="compositionally biased region" description="Polar residues" evidence="10">
    <location>
        <begin position="910"/>
        <end position="929"/>
    </location>
</feature>
<accession>A0A851XCW8</accession>
<dbReference type="InterPro" id="IPR044867">
    <property type="entry name" value="DEUBAD_dom"/>
</dbReference>
<feature type="compositionally biased region" description="Basic and acidic residues" evidence="10">
    <location>
        <begin position="453"/>
        <end position="462"/>
    </location>
</feature>
<feature type="compositionally biased region" description="Basic and acidic residues" evidence="10">
    <location>
        <begin position="189"/>
        <end position="202"/>
    </location>
</feature>
<feature type="region of interest" description="Disordered" evidence="10">
    <location>
        <begin position="1777"/>
        <end position="1799"/>
    </location>
</feature>
<feature type="region of interest" description="Disordered" evidence="10">
    <location>
        <begin position="805"/>
        <end position="865"/>
    </location>
</feature>
<comment type="subcellular location">
    <subcellularLocation>
        <location evidence="1">Nucleus</location>
    </subcellularLocation>
</comment>
<feature type="compositionally biased region" description="Low complexity" evidence="10">
    <location>
        <begin position="1112"/>
        <end position="1124"/>
    </location>
</feature>
<feature type="compositionally biased region" description="Low complexity" evidence="10">
    <location>
        <begin position="708"/>
        <end position="725"/>
    </location>
</feature>
<feature type="non-terminal residue" evidence="12">
    <location>
        <position position="2189"/>
    </location>
</feature>
<comment type="caution">
    <text evidence="12">The sequence shown here is derived from an EMBL/GenBank/DDBJ whole genome shotgun (WGS) entry which is preliminary data.</text>
</comment>
<feature type="compositionally biased region" description="Low complexity" evidence="10">
    <location>
        <begin position="733"/>
        <end position="745"/>
    </location>
</feature>
<feature type="compositionally biased region" description="Basic and acidic residues" evidence="10">
    <location>
        <begin position="958"/>
        <end position="970"/>
    </location>
</feature>
<evidence type="ECO:0000256" key="1">
    <source>
        <dbReference type="ARBA" id="ARBA00004123"/>
    </source>
</evidence>
<feature type="compositionally biased region" description="Low complexity" evidence="10">
    <location>
        <begin position="1020"/>
        <end position="1032"/>
    </location>
</feature>
<feature type="compositionally biased region" description="Polar residues" evidence="10">
    <location>
        <begin position="665"/>
        <end position="703"/>
    </location>
</feature>
<keyword evidence="5" id="KW-0863">Zinc-finger</keyword>
<dbReference type="PROSITE" id="PS51916">
    <property type="entry name" value="DEUBAD"/>
    <property type="match status" value="1"/>
</dbReference>
<dbReference type="EMBL" id="WBNI01000129">
    <property type="protein sequence ID" value="NXD64398.1"/>
    <property type="molecule type" value="Genomic_DNA"/>
</dbReference>
<evidence type="ECO:0000256" key="8">
    <source>
        <dbReference type="ARBA" id="ARBA00023163"/>
    </source>
</evidence>
<feature type="non-terminal residue" evidence="12">
    <location>
        <position position="1"/>
    </location>
</feature>
<dbReference type="InterPro" id="IPR028020">
    <property type="entry name" value="ASX_DEUBAD_dom"/>
</dbReference>
<name>A0A851XCW8_EOLRO</name>
<dbReference type="GO" id="GO:0045944">
    <property type="term" value="P:positive regulation of transcription by RNA polymerase II"/>
    <property type="evidence" value="ECO:0007669"/>
    <property type="project" value="TreeGrafter"/>
</dbReference>
<feature type="region of interest" description="Disordered" evidence="10">
    <location>
        <begin position="363"/>
        <end position="411"/>
    </location>
</feature>
<evidence type="ECO:0000259" key="11">
    <source>
        <dbReference type="PROSITE" id="PS51916"/>
    </source>
</evidence>
<dbReference type="GO" id="GO:0008270">
    <property type="term" value="F:zinc ion binding"/>
    <property type="evidence" value="ECO:0007669"/>
    <property type="project" value="UniProtKB-KW"/>
</dbReference>
<feature type="region of interest" description="Disordered" evidence="10">
    <location>
        <begin position="528"/>
        <end position="556"/>
    </location>
</feature>
<dbReference type="GO" id="GO:0003677">
    <property type="term" value="F:DNA binding"/>
    <property type="evidence" value="ECO:0007669"/>
    <property type="project" value="InterPro"/>
</dbReference>
<dbReference type="PANTHER" id="PTHR13578:SF18">
    <property type="entry name" value="POLYCOMB GROUP PROTEIN ASXL3-RELATED"/>
    <property type="match status" value="1"/>
</dbReference>
<feature type="region of interest" description="Disordered" evidence="10">
    <location>
        <begin position="1670"/>
        <end position="1698"/>
    </location>
</feature>
<evidence type="ECO:0000313" key="13">
    <source>
        <dbReference type="Proteomes" id="UP000637704"/>
    </source>
</evidence>
<feature type="region of interest" description="Disordered" evidence="10">
    <location>
        <begin position="899"/>
        <end position="1035"/>
    </location>
</feature>
<keyword evidence="7" id="KW-0805">Transcription regulation</keyword>
<dbReference type="GO" id="GO:0042975">
    <property type="term" value="F:peroxisome proliferator activated receptor binding"/>
    <property type="evidence" value="ECO:0007669"/>
    <property type="project" value="TreeGrafter"/>
</dbReference>
<dbReference type="Proteomes" id="UP000637704">
    <property type="component" value="Unassembled WGS sequence"/>
</dbReference>
<dbReference type="Pfam" id="PF13922">
    <property type="entry name" value="PHD_3"/>
    <property type="match status" value="1"/>
</dbReference>
<feature type="compositionally biased region" description="Polar residues" evidence="10">
    <location>
        <begin position="631"/>
        <end position="642"/>
    </location>
</feature>
<evidence type="ECO:0000256" key="10">
    <source>
        <dbReference type="SAM" id="MobiDB-lite"/>
    </source>
</evidence>
<sequence>ALEKYPNSPMTAKQILEVIQKEGLKETRSVFICSVFLLSLCKSSRNGTLSLQNRKCWLMAELIFTTKKEESSCPTDGTLDLGCESELDGTEMAETNNNNGEENGVCPKQTSEEMSSNRDSSLTNAPVQSKLVSSFQQHTKKALKQALRQQQKRRNGVSMMVNKTVPRVVLTPLKVSDEQSDSPSGSESKNGEADGSDKEMKHGQKPPTGKQTSQHLKRLKKSGLGHLKWTKAEDIDIETPGSILVNTNLRALINKHTFASLPQHFQQYLLLLLPEVDRQMGSDGVLRLSSSALNNEFFAYAAQGWKQRLAEGEFTPEMQLRIRQEIEKEKKTEPWKEKFFERFYGEKLGLSRGESVKLTAVQNNDEDESNSLCGSSGTPGPSKQATSEDQEEKSAKIPPLPERDYCPSLPSMEQVPAKDLTADSEDILIPEESIIQEEIAEEVETSICECQEENHKTEHEFSEESVSPAGTSEETEAVQLTDSTESCVTMNEVTDTVSRIEIKVELKSECPQEEMSVVIDQLEDCVSPARSASSTNSVSDTAEKDSESAKELVAPEIQNAALEGSLFTGGGIAVDMELQSDPEEQSSENACISETSFSSGSPEGPCVCIASPGGDTQSTSEEPCTPASLETACSSEVSSTENIEGDIQQKASDENLHAPLMSEISPMSTSPVTSEASLMSNLPLTSEASPASNLPLTSETSPMSDLPLTSETSSVSSVLLTSETSMANSLRLPSETSPVSNSPSSERLTLQQRKSPCLSEDSLPTVKEESSAIPKVVQEENLVLQPKQLQSVTENMKVGPLTIIPDTSVLEEPQNKTLSDQPCKSHSEMDKSYTASIPEHSPPEVIKNKNHSVQQRGDKKGTLLPSEVAVEGSVGKNIELLPSKPHDKLYTSSLEKATFSEACRSKSHKLTGSTQSRLENSHSSKSLEPTKSPEVRNESRDPEIPKRKTAEQHSFGICKEKRARIDDDQPNRSTSSTSPSEKEQPPREEPRVPPLKIQLSKIGPPFIIKSQPVSKPEPRVSPSTSVSSSRNTGARTLADIKARAQQARAQREAAAAAAVAAAASIVSGAMGTPCEGGKTRTLAHIKEQTKAKLFAKHQARAHLLQTNKESKSQFSSKESTSSLEIPTSTDTKIEGSTGVIIVNPNCRSPSNKSAHHRETTTLLQQSLSTATLPETATEIPVHSSDENISMPQLCEKIISSTSTESNSVPVLYNKSSVSVCVCSTAMSGAIKELSFASSVDKSSVLMSVDSANTAVSACNINMLKTIQGADTPCITVGPKCIDNSNVPVSIDSTVLSNTIDDKRLPILSSNVNNAVSSHYATVPASSVSNNLPNHLPGSSVLIPPVGTTNRFSSDKIAITGCNEQSTVSIHATVRSALSCSEALAVADSVARPPISMFTGNMVTISSYDNAIKLNADLLEKSSGARNRMDLSGKSQPVSFTQTAMNRSIPCKVIVDHTTTLNSSLSLSSSVENAENSIDLQSRSVRTEAALQSIACPQVSVISRPEVVSNESLEHSSSFITITTKQDSKNLQAGCSSLREVPLAPQDKLIEVVTPSQGFPEQLRGPSALKNEADAACGNQYNTSNRICWHDEEAMNTDQPVVSHLNPSKHKEYSEQNCLKNVKTEPSSYTQMSELQSRSLLTSIAVPVKSETNESDKCFRMDTEDFTGSEMPAQTAEISTSAQPPQTSKTSIADSMEDSLPLTTETLKRVTSAGSSSCRLSSVEANNPLVTQLLQGNLPLEKVLPQPRSGAKLEINRLPLPLQTTSVCKTAVSERNIVEHPSNSPNPDGKGFAAGSITPLQIRKRENHPKKRMARTVGEHAQIKCEPGKVSMDTDVKVAPCVISSSMNQLGHGQPFKQEWLNKHAIQSRIAHSPEIKQQKRPLPSCSFQQSLFHIDKNGSFHAEASTSHRQHFYQMSMAARGPIPTAALLQTTSKGPPGCNAFAFSRHLEQKGLGDVNLSTAAHQLRLGSVFSPNIQIKEGDDIAKVPSDQKQPTVTMETTKRLSWPQPASICSNIKSEPISFEEGLSSSCEMGMKQASYDQNEVKEQLKAFALKNADFSSYLLSEPQKPFTQLAVQKIQTQHPQQQQQQQLCGNYPTIHFGSTSFKRAASAIEKSIGILGSGSNAATGLSNQNAQIPVQKFADSSNADELELKCSCRLKAMIVCKGCGAFCHDDCIGPSKLCVACLVVR</sequence>
<keyword evidence="3" id="KW-0678">Repressor</keyword>
<feature type="region of interest" description="Disordered" evidence="10">
    <location>
        <begin position="91"/>
        <end position="218"/>
    </location>
</feature>
<feature type="compositionally biased region" description="Polar residues" evidence="10">
    <location>
        <begin position="1675"/>
        <end position="1692"/>
    </location>
</feature>
<feature type="region of interest" description="Disordered" evidence="10">
    <location>
        <begin position="1105"/>
        <end position="1129"/>
    </location>
</feature>
<keyword evidence="6" id="KW-0862">Zinc</keyword>
<feature type="compositionally biased region" description="Basic and acidic residues" evidence="10">
    <location>
        <begin position="931"/>
        <end position="951"/>
    </location>
</feature>
<keyword evidence="8" id="KW-0804">Transcription</keyword>
<feature type="compositionally biased region" description="Polar residues" evidence="10">
    <location>
        <begin position="530"/>
        <end position="540"/>
    </location>
</feature>
<feature type="region of interest" description="Disordered" evidence="10">
    <location>
        <begin position="579"/>
        <end position="772"/>
    </location>
</feature>
<protein>
    <submittedName>
        <fullName evidence="12">ASX protein</fullName>
    </submittedName>
</protein>
<feature type="domain" description="DEUBAD" evidence="11">
    <location>
        <begin position="240"/>
        <end position="349"/>
    </location>
</feature>
<gene>
    <name evidence="12" type="primary">Asx_0</name>
    <name evidence="12" type="ORF">EOLROS_R03696</name>
</gene>
<dbReference type="GO" id="GO:0035517">
    <property type="term" value="C:PR-DUB complex"/>
    <property type="evidence" value="ECO:0007669"/>
    <property type="project" value="TreeGrafter"/>
</dbReference>
<feature type="compositionally biased region" description="Polar residues" evidence="10">
    <location>
        <begin position="108"/>
        <end position="137"/>
    </location>
</feature>
<keyword evidence="13" id="KW-1185">Reference proteome</keyword>
<evidence type="ECO:0000256" key="6">
    <source>
        <dbReference type="ARBA" id="ARBA00022833"/>
    </source>
</evidence>
<dbReference type="GO" id="GO:0003682">
    <property type="term" value="F:chromatin binding"/>
    <property type="evidence" value="ECO:0007669"/>
    <property type="project" value="TreeGrafter"/>
</dbReference>
<evidence type="ECO:0000313" key="12">
    <source>
        <dbReference type="EMBL" id="NXD64398.1"/>
    </source>
</evidence>
<evidence type="ECO:0000256" key="3">
    <source>
        <dbReference type="ARBA" id="ARBA00022491"/>
    </source>
</evidence>
<keyword evidence="4" id="KW-0479">Metal-binding</keyword>
<keyword evidence="9" id="KW-0539">Nucleus</keyword>
<feature type="compositionally biased region" description="Polar residues" evidence="10">
    <location>
        <begin position="464"/>
        <end position="484"/>
    </location>
</feature>
<dbReference type="Pfam" id="PF13919">
    <property type="entry name" value="ASXH"/>
    <property type="match status" value="1"/>
</dbReference>
<comment type="similarity">
    <text evidence="2">Belongs to the Asx family.</text>
</comment>
<feature type="region of interest" description="Disordered" evidence="10">
    <location>
        <begin position="453"/>
        <end position="484"/>
    </location>
</feature>
<evidence type="ECO:0000256" key="4">
    <source>
        <dbReference type="ARBA" id="ARBA00022723"/>
    </source>
</evidence>
<evidence type="ECO:0000256" key="9">
    <source>
        <dbReference type="ARBA" id="ARBA00023242"/>
    </source>
</evidence>
<feature type="compositionally biased region" description="Polar residues" evidence="10">
    <location>
        <begin position="370"/>
        <end position="387"/>
    </location>
</feature>
<dbReference type="PANTHER" id="PTHR13578">
    <property type="entry name" value="ADDITIONAL SEX COMBS LIKE PROTEIN ASXL"/>
    <property type="match status" value="1"/>
</dbReference>
<feature type="compositionally biased region" description="Polar residues" evidence="10">
    <location>
        <begin position="587"/>
        <end position="601"/>
    </location>
</feature>